<protein>
    <submittedName>
        <fullName evidence="7">Microtubule binding protein HOOK3</fullName>
    </submittedName>
</protein>
<evidence type="ECO:0000256" key="4">
    <source>
        <dbReference type="SAM" id="Coils"/>
    </source>
</evidence>
<dbReference type="InterPro" id="IPR043936">
    <property type="entry name" value="HOOK_N"/>
</dbReference>
<dbReference type="EMBL" id="AZGZ01000002">
    <property type="protein sequence ID" value="KZZ97064.1"/>
    <property type="molecule type" value="Genomic_DNA"/>
</dbReference>
<feature type="region of interest" description="Disordered" evidence="5">
    <location>
        <begin position="422"/>
        <end position="442"/>
    </location>
</feature>
<feature type="coiled-coil region" evidence="4">
    <location>
        <begin position="186"/>
        <end position="345"/>
    </location>
</feature>
<feature type="region of interest" description="Disordered" evidence="5">
    <location>
        <begin position="467"/>
        <end position="490"/>
    </location>
</feature>
<reference evidence="7 8" key="1">
    <citation type="journal article" date="2016" name="Genome Biol. Evol.">
        <title>Divergent and convergent evolution of fungal pathogenicity.</title>
        <authorList>
            <person name="Shang Y."/>
            <person name="Xiao G."/>
            <person name="Zheng P."/>
            <person name="Cen K."/>
            <person name="Zhan S."/>
            <person name="Wang C."/>
        </authorList>
    </citation>
    <scope>NUCLEOTIDE SEQUENCE [LARGE SCALE GENOMIC DNA]</scope>
    <source>
        <strain evidence="7 8">ARSEF 7405</strain>
    </source>
</reference>
<proteinExistence type="predicted"/>
<keyword evidence="2" id="KW-0963">Cytoplasm</keyword>
<dbReference type="GO" id="GO:0030705">
    <property type="term" value="P:cytoskeleton-dependent intracellular transport"/>
    <property type="evidence" value="ECO:0007669"/>
    <property type="project" value="InterPro"/>
</dbReference>
<accession>A0A168CVP6</accession>
<evidence type="ECO:0000256" key="5">
    <source>
        <dbReference type="SAM" id="MobiDB-lite"/>
    </source>
</evidence>
<dbReference type="OrthoDB" id="2129491at2759"/>
<feature type="domain" description="HOOK N-terminal" evidence="6">
    <location>
        <begin position="7"/>
        <end position="149"/>
    </location>
</feature>
<dbReference type="Gene3D" id="1.10.418.10">
    <property type="entry name" value="Calponin-like domain"/>
    <property type="match status" value="1"/>
</dbReference>
<comment type="caution">
    <text evidence="7">The sequence shown here is derived from an EMBL/GenBank/DDBJ whole genome shotgun (WGS) entry which is preliminary data.</text>
</comment>
<feature type="coiled-coil region" evidence="4">
    <location>
        <begin position="377"/>
        <end position="418"/>
    </location>
</feature>
<evidence type="ECO:0000259" key="6">
    <source>
        <dbReference type="Pfam" id="PF19047"/>
    </source>
</evidence>
<evidence type="ECO:0000313" key="7">
    <source>
        <dbReference type="EMBL" id="KZZ97064.1"/>
    </source>
</evidence>
<evidence type="ECO:0000256" key="2">
    <source>
        <dbReference type="ARBA" id="ARBA00022490"/>
    </source>
</evidence>
<sequence>MNVESVTSTLLEWMNSFPLVTSIGSIDDLSDGFTLWEILQDIDPQYFLGELPERSSSDHWVQRWQNLKHIHKLLISYIRTQSDGEVPPGLNTAPDLKSIAERKSYIQTCELLKLFLFAAISSPNAESYIVTMQKLSTPTQEGLKDLIQEAQSPTEDRIDELRHESTTYPTENQVLIDPELRFEERVGKVIAENEKLSNEKKELEKDVESLRFRLDRMQEQNDSLQDQLSSTEDRLAALKSGRADLIPTAKGGTRQQEELIATQEAKLAAVQDEVDHLRMTVESLKVKNQRYQKLQDDYDEIKTERDQLARRANAAEKYRQKLQTSQDFEKENLTLKKKIKDLEGQLKESDLSQRSASERDIELDEYRKLIPKIEQDRHEIQNMKKQLEFDNHALQERLESAEEQHLRDESLITELRERLGEVNSLESATPGATTPTKANGTFHGDLESVVKRETHLALENEELRRELEKYRGESQEDDESEPTSDNETARKLRHELNIVREQRANTEARLQITERQLIDAKQDLELVDKDRLEALHEIRAANSAEISKMRQSWDQLNQKIRDLEAKLGASNSMISDISNECRSLQESLSVRETQLQREERFALDEMKNIFDEIAQRAHGDGSDATASELFKRFAQATKQGAEVLTKRAIHTKQQNEIIQALLERIKHFEEFSVDPARDKAEREKQIGYMQVIQRQAREIALISSAWYEQQSRLQNGSIPIPRLRHPTISSSATDIHRSWLAKQRAAMIGGSIASSHNPTSQT</sequence>
<dbReference type="SUPFAM" id="SSF116907">
    <property type="entry name" value="Hook domain"/>
    <property type="match status" value="1"/>
</dbReference>
<name>A0A168CVP6_9EURO</name>
<feature type="compositionally biased region" description="Polar residues" evidence="5">
    <location>
        <begin position="424"/>
        <end position="439"/>
    </location>
</feature>
<gene>
    <name evidence="7" type="ORF">AAP_00707</name>
</gene>
<dbReference type="Proteomes" id="UP000242877">
    <property type="component" value="Unassembled WGS sequence"/>
</dbReference>
<dbReference type="GO" id="GO:0051959">
    <property type="term" value="F:dynein light intermediate chain binding"/>
    <property type="evidence" value="ECO:0007669"/>
    <property type="project" value="TreeGrafter"/>
</dbReference>
<organism evidence="7 8">
    <name type="scientific">Ascosphaera apis ARSEF 7405</name>
    <dbReference type="NCBI Taxonomy" id="392613"/>
    <lineage>
        <taxon>Eukaryota</taxon>
        <taxon>Fungi</taxon>
        <taxon>Dikarya</taxon>
        <taxon>Ascomycota</taxon>
        <taxon>Pezizomycotina</taxon>
        <taxon>Eurotiomycetes</taxon>
        <taxon>Eurotiomycetidae</taxon>
        <taxon>Onygenales</taxon>
        <taxon>Ascosphaeraceae</taxon>
        <taxon>Ascosphaera</taxon>
    </lineage>
</organism>
<dbReference type="PANTHER" id="PTHR18947:SF28">
    <property type="entry name" value="GIRDIN, ISOFORM A"/>
    <property type="match status" value="1"/>
</dbReference>
<dbReference type="GO" id="GO:0031122">
    <property type="term" value="P:cytoplasmic microtubule organization"/>
    <property type="evidence" value="ECO:0007669"/>
    <property type="project" value="TreeGrafter"/>
</dbReference>
<keyword evidence="8" id="KW-1185">Reference proteome</keyword>
<evidence type="ECO:0000313" key="8">
    <source>
        <dbReference type="Proteomes" id="UP000242877"/>
    </source>
</evidence>
<evidence type="ECO:0000256" key="3">
    <source>
        <dbReference type="ARBA" id="ARBA00023054"/>
    </source>
</evidence>
<dbReference type="Pfam" id="PF19047">
    <property type="entry name" value="HOOK_N"/>
    <property type="match status" value="1"/>
</dbReference>
<dbReference type="VEuPathDB" id="FungiDB:AAP_00707"/>
<dbReference type="GO" id="GO:0005737">
    <property type="term" value="C:cytoplasm"/>
    <property type="evidence" value="ECO:0007669"/>
    <property type="project" value="UniProtKB-SubCell"/>
</dbReference>
<dbReference type="CDD" id="cd22211">
    <property type="entry name" value="HkD_SF"/>
    <property type="match status" value="1"/>
</dbReference>
<evidence type="ECO:0000256" key="1">
    <source>
        <dbReference type="ARBA" id="ARBA00004496"/>
    </source>
</evidence>
<dbReference type="AlphaFoldDB" id="A0A168CVP6"/>
<dbReference type="PANTHER" id="PTHR18947">
    <property type="entry name" value="HOOK PROTEINS"/>
    <property type="match status" value="1"/>
</dbReference>
<keyword evidence="3 4" id="KW-0175">Coiled coil</keyword>
<dbReference type="GO" id="GO:0008017">
    <property type="term" value="F:microtubule binding"/>
    <property type="evidence" value="ECO:0007669"/>
    <property type="project" value="TreeGrafter"/>
</dbReference>
<comment type="subcellular location">
    <subcellularLocation>
        <location evidence="1">Cytoplasm</location>
    </subcellularLocation>
</comment>
<dbReference type="InterPro" id="IPR036872">
    <property type="entry name" value="CH_dom_sf"/>
</dbReference>
<feature type="compositionally biased region" description="Acidic residues" evidence="5">
    <location>
        <begin position="475"/>
        <end position="484"/>
    </location>
</feature>
<dbReference type="GO" id="GO:0005815">
    <property type="term" value="C:microtubule organizing center"/>
    <property type="evidence" value="ECO:0007669"/>
    <property type="project" value="TreeGrafter"/>
</dbReference>